<evidence type="ECO:0000256" key="3">
    <source>
        <dbReference type="ARBA" id="ARBA00022960"/>
    </source>
</evidence>
<keyword evidence="8" id="KW-0732">Signal</keyword>
<dbReference type="CDD" id="cd16913">
    <property type="entry name" value="YkuD_like"/>
    <property type="match status" value="1"/>
</dbReference>
<reference evidence="10 11" key="1">
    <citation type="submission" date="2019-03" db="EMBL/GenBank/DDBJ databases">
        <title>Sequencing the genomes of 1000 actinobacteria strains.</title>
        <authorList>
            <person name="Klenk H.-P."/>
        </authorList>
    </citation>
    <scope>NUCLEOTIDE SEQUENCE [LARGE SCALE GENOMIC DNA]</scope>
    <source>
        <strain evidence="10 11">DSM 43805</strain>
    </source>
</reference>
<protein>
    <submittedName>
        <fullName evidence="10">L,D-transpeptidase-like protein</fullName>
    </submittedName>
</protein>
<keyword evidence="11" id="KW-1185">Reference proteome</keyword>
<comment type="pathway">
    <text evidence="1 6">Cell wall biogenesis; peptidoglycan biosynthesis.</text>
</comment>
<evidence type="ECO:0000256" key="4">
    <source>
        <dbReference type="ARBA" id="ARBA00022984"/>
    </source>
</evidence>
<dbReference type="GO" id="GO:0071555">
    <property type="term" value="P:cell wall organization"/>
    <property type="evidence" value="ECO:0007669"/>
    <property type="project" value="UniProtKB-UniRule"/>
</dbReference>
<name>A0A4R6JN02_9ACTN</name>
<dbReference type="InterPro" id="IPR005490">
    <property type="entry name" value="LD_TPept_cat_dom"/>
</dbReference>
<dbReference type="AlphaFoldDB" id="A0A4R6JN02"/>
<feature type="active site" description="Nucleophile" evidence="6">
    <location>
        <position position="275"/>
    </location>
</feature>
<dbReference type="Proteomes" id="UP000294901">
    <property type="component" value="Unassembled WGS sequence"/>
</dbReference>
<dbReference type="GO" id="GO:0016740">
    <property type="term" value="F:transferase activity"/>
    <property type="evidence" value="ECO:0007669"/>
    <property type="project" value="UniProtKB-KW"/>
</dbReference>
<dbReference type="Pfam" id="PF03734">
    <property type="entry name" value="YkuD"/>
    <property type="match status" value="1"/>
</dbReference>
<dbReference type="InterPro" id="IPR050979">
    <property type="entry name" value="LD-transpeptidase"/>
</dbReference>
<sequence>MIFRVVAVSLAGMPSARKAATAGLLLLALAATPALAQLTDDEPGAGVFAARQIPAAQQPKPKPKPQPHPQPRLVPKAAPRNLPIVNYWDEPQGFQPDKTPRSTIPVRDGLHPERRLAVYDAPGGVPRAFLDPTISGLPVTVPIVERRQGWAAVLLPSVNRRVGWLPPHGWKPRTLPDQLIVDLSERRLTWRRGGREHGAWTVAVGSSRTPTPLGRTFVMGRTITHGHAYAGLDAIVLGAVPDDRDALSASLRNGHTAIHAWRDESAFGRSVSNGCVRMPPKVQRTLLGHIGPGTVVHVVE</sequence>
<evidence type="ECO:0000259" key="9">
    <source>
        <dbReference type="PROSITE" id="PS52029"/>
    </source>
</evidence>
<dbReference type="PANTHER" id="PTHR30582">
    <property type="entry name" value="L,D-TRANSPEPTIDASE"/>
    <property type="match status" value="1"/>
</dbReference>
<evidence type="ECO:0000256" key="1">
    <source>
        <dbReference type="ARBA" id="ARBA00004752"/>
    </source>
</evidence>
<feature type="active site" description="Proton donor/acceptor" evidence="6">
    <location>
        <position position="259"/>
    </location>
</feature>
<evidence type="ECO:0000256" key="7">
    <source>
        <dbReference type="SAM" id="MobiDB-lite"/>
    </source>
</evidence>
<keyword evidence="2" id="KW-0808">Transferase</keyword>
<dbReference type="SUPFAM" id="SSF141523">
    <property type="entry name" value="L,D-transpeptidase catalytic domain-like"/>
    <property type="match status" value="1"/>
</dbReference>
<keyword evidence="3 6" id="KW-0133">Cell shape</keyword>
<keyword evidence="4 6" id="KW-0573">Peptidoglycan synthesis</keyword>
<feature type="region of interest" description="Disordered" evidence="7">
    <location>
        <begin position="54"/>
        <end position="76"/>
    </location>
</feature>
<dbReference type="GO" id="GO:0018104">
    <property type="term" value="P:peptidoglycan-protein cross-linking"/>
    <property type="evidence" value="ECO:0007669"/>
    <property type="project" value="TreeGrafter"/>
</dbReference>
<dbReference type="Gene3D" id="2.40.440.10">
    <property type="entry name" value="L,D-transpeptidase catalytic domain-like"/>
    <property type="match status" value="1"/>
</dbReference>
<comment type="caution">
    <text evidence="10">The sequence shown here is derived from an EMBL/GenBank/DDBJ whole genome shotgun (WGS) entry which is preliminary data.</text>
</comment>
<evidence type="ECO:0000256" key="8">
    <source>
        <dbReference type="SAM" id="SignalP"/>
    </source>
</evidence>
<evidence type="ECO:0000313" key="10">
    <source>
        <dbReference type="EMBL" id="TDO37519.1"/>
    </source>
</evidence>
<dbReference type="UniPathway" id="UPA00219"/>
<keyword evidence="5 6" id="KW-0961">Cell wall biogenesis/degradation</keyword>
<evidence type="ECO:0000256" key="2">
    <source>
        <dbReference type="ARBA" id="ARBA00022679"/>
    </source>
</evidence>
<dbReference type="InterPro" id="IPR038063">
    <property type="entry name" value="Transpep_catalytic_dom"/>
</dbReference>
<feature type="domain" description="L,D-TPase catalytic" evidence="9">
    <location>
        <begin position="177"/>
        <end position="299"/>
    </location>
</feature>
<evidence type="ECO:0000313" key="11">
    <source>
        <dbReference type="Proteomes" id="UP000294901"/>
    </source>
</evidence>
<feature type="chain" id="PRO_5038400641" evidence="8">
    <location>
        <begin position="37"/>
        <end position="300"/>
    </location>
</feature>
<dbReference type="GO" id="GO:0005576">
    <property type="term" value="C:extracellular region"/>
    <property type="evidence" value="ECO:0007669"/>
    <property type="project" value="TreeGrafter"/>
</dbReference>
<evidence type="ECO:0000256" key="6">
    <source>
        <dbReference type="PROSITE-ProRule" id="PRU01373"/>
    </source>
</evidence>
<dbReference type="GO" id="GO:0071972">
    <property type="term" value="F:peptidoglycan L,D-transpeptidase activity"/>
    <property type="evidence" value="ECO:0007669"/>
    <property type="project" value="TreeGrafter"/>
</dbReference>
<feature type="signal peptide" evidence="8">
    <location>
        <begin position="1"/>
        <end position="36"/>
    </location>
</feature>
<dbReference type="EMBL" id="SNWR01000001">
    <property type="protein sequence ID" value="TDO37519.1"/>
    <property type="molecule type" value="Genomic_DNA"/>
</dbReference>
<accession>A0A4R6JN02</accession>
<gene>
    <name evidence="10" type="ORF">C8E87_1150</name>
</gene>
<dbReference type="GO" id="GO:0008360">
    <property type="term" value="P:regulation of cell shape"/>
    <property type="evidence" value="ECO:0007669"/>
    <property type="project" value="UniProtKB-UniRule"/>
</dbReference>
<proteinExistence type="predicted"/>
<dbReference type="PROSITE" id="PS52029">
    <property type="entry name" value="LD_TPASE"/>
    <property type="match status" value="1"/>
</dbReference>
<evidence type="ECO:0000256" key="5">
    <source>
        <dbReference type="ARBA" id="ARBA00023316"/>
    </source>
</evidence>
<organism evidence="10 11">
    <name type="scientific">Paractinoplanes brasiliensis</name>
    <dbReference type="NCBI Taxonomy" id="52695"/>
    <lineage>
        <taxon>Bacteria</taxon>
        <taxon>Bacillati</taxon>
        <taxon>Actinomycetota</taxon>
        <taxon>Actinomycetes</taxon>
        <taxon>Micromonosporales</taxon>
        <taxon>Micromonosporaceae</taxon>
        <taxon>Paractinoplanes</taxon>
    </lineage>
</organism>